<dbReference type="RefSeq" id="WP_378166518.1">
    <property type="nucleotide sequence ID" value="NZ_JBHSBU010000001.1"/>
</dbReference>
<dbReference type="PANTHER" id="PTHR43612:SF3">
    <property type="entry name" value="TRIFUNCTIONAL ENZYME SUBUNIT ALPHA, MITOCHONDRIAL"/>
    <property type="match status" value="1"/>
</dbReference>
<dbReference type="PANTHER" id="PTHR43612">
    <property type="entry name" value="TRIFUNCTIONAL ENZYME SUBUNIT ALPHA"/>
    <property type="match status" value="1"/>
</dbReference>
<accession>A0ABV8MW48</accession>
<organism evidence="13 14">
    <name type="scientific">Chitinimonas lacunae</name>
    <dbReference type="NCBI Taxonomy" id="1963018"/>
    <lineage>
        <taxon>Bacteria</taxon>
        <taxon>Pseudomonadati</taxon>
        <taxon>Pseudomonadota</taxon>
        <taxon>Betaproteobacteria</taxon>
        <taxon>Neisseriales</taxon>
        <taxon>Chitinibacteraceae</taxon>
        <taxon>Chitinimonas</taxon>
    </lineage>
</organism>
<dbReference type="InterPro" id="IPR001753">
    <property type="entry name" value="Enoyl-CoA_hydra/iso"/>
</dbReference>
<evidence type="ECO:0000256" key="7">
    <source>
        <dbReference type="ARBA" id="ARBA00023098"/>
    </source>
</evidence>
<evidence type="ECO:0000313" key="13">
    <source>
        <dbReference type="EMBL" id="MFC4161035.1"/>
    </source>
</evidence>
<evidence type="ECO:0000256" key="5">
    <source>
        <dbReference type="ARBA" id="ARBA00023002"/>
    </source>
</evidence>
<sequence>MTSSIDFQRDADGVVTLTFDAPGRRVNTLDSACQADLAAAVERLTAEPPRGVILASAKRSFFAGGDLELLIAVKPADAEGFFREVEALKRSLRRLETLGVPVVAALGGSALGGGWELALACHYRVCVDDAAIELGMPEVTLGLMPGAGGVTRTVRRLGLQAAFDYLVEGRRFDPRHALEAGLIDQLVADPAQLAAAARSLIEAHPESRQPWDREGWRLPGGAPSSPQVAQALMAAPAMLRGRTHGRYPAPEAILAAMVEGAQVDFDTASRIESRWFTSLATGQVAKNMIGALWFDRNAVLSGASRPDAVPRTRFSRIGILGAGMMGAGIAYAAASRGIEVVLKDIDLERAERGRAHSARLLDKRLARGRIDAVERDAVLARIQPTDSAADLAGCELVIEAVFEDRQLKAQVTHEAEAVLDAEAMLASNTSTLPISGLARASERPQRFIGLHFFSPVDRMQLVEIIRGEATDDATVARAYDFVRQLGKLPIVVNDGRGFFTSRVFEAYVNEGMAMLAEGVAPALIERAAQMAGMPVGPLAVVDEVSLTLCRHIARQTEADFAAEGRPYPRHRAESVIKRMLDEFGRAGRAAGAGFYDYPADGEKRLWPGLAAFGGQGIVPVEELVDRFLFIQALETLRAVEDGVLRHAHDANIGSIFGLGFPAWTGGSLRFLEQYGLEAARERAQALRQRHGERFAPPARLLAAQGRLLD</sequence>
<keyword evidence="6" id="KW-0520">NAD</keyword>
<reference evidence="14" key="1">
    <citation type="journal article" date="2019" name="Int. J. Syst. Evol. Microbiol.">
        <title>The Global Catalogue of Microorganisms (GCM) 10K type strain sequencing project: providing services to taxonomists for standard genome sequencing and annotation.</title>
        <authorList>
            <consortium name="The Broad Institute Genomics Platform"/>
            <consortium name="The Broad Institute Genome Sequencing Center for Infectious Disease"/>
            <person name="Wu L."/>
            <person name="Ma J."/>
        </authorList>
    </citation>
    <scope>NUCLEOTIDE SEQUENCE [LARGE SCALE GENOMIC DNA]</scope>
    <source>
        <strain evidence="14">LMG 29894</strain>
    </source>
</reference>
<comment type="catalytic activity">
    <reaction evidence="10">
        <text>a (3S)-3-hydroxyacyl-CoA + NAD(+) = a 3-oxoacyl-CoA + NADH + H(+)</text>
        <dbReference type="Rhea" id="RHEA:22432"/>
        <dbReference type="ChEBI" id="CHEBI:15378"/>
        <dbReference type="ChEBI" id="CHEBI:57318"/>
        <dbReference type="ChEBI" id="CHEBI:57540"/>
        <dbReference type="ChEBI" id="CHEBI:57945"/>
        <dbReference type="ChEBI" id="CHEBI:90726"/>
        <dbReference type="EC" id="1.1.1.35"/>
    </reaction>
</comment>
<keyword evidence="9" id="KW-0511">Multifunctional enzyme</keyword>
<keyword evidence="3" id="KW-0276">Fatty acid metabolism</keyword>
<keyword evidence="4" id="KW-0442">Lipid degradation</keyword>
<protein>
    <submittedName>
        <fullName evidence="13">3-hydroxyacyl-CoA dehydrogenase NAD-binding domain-containing protein</fullName>
    </submittedName>
</protein>
<comment type="similarity">
    <text evidence="2">In the central section; belongs to the 3-hydroxyacyl-CoA dehydrogenase family.</text>
</comment>
<dbReference type="SUPFAM" id="SSF48179">
    <property type="entry name" value="6-phosphogluconate dehydrogenase C-terminal domain-like"/>
    <property type="match status" value="2"/>
</dbReference>
<evidence type="ECO:0000259" key="12">
    <source>
        <dbReference type="Pfam" id="PF02737"/>
    </source>
</evidence>
<dbReference type="InterPro" id="IPR008927">
    <property type="entry name" value="6-PGluconate_DH-like_C_sf"/>
</dbReference>
<comment type="caution">
    <text evidence="13">The sequence shown here is derived from an EMBL/GenBank/DDBJ whole genome shotgun (WGS) entry which is preliminary data.</text>
</comment>
<dbReference type="InterPro" id="IPR036291">
    <property type="entry name" value="NAD(P)-bd_dom_sf"/>
</dbReference>
<feature type="domain" description="3-hydroxyacyl-CoA dehydrogenase NAD binding" evidence="12">
    <location>
        <begin position="317"/>
        <end position="494"/>
    </location>
</feature>
<proteinExistence type="inferred from homology"/>
<keyword evidence="5" id="KW-0560">Oxidoreductase</keyword>
<comment type="pathway">
    <text evidence="1">Lipid metabolism; fatty acid beta-oxidation.</text>
</comment>
<evidence type="ECO:0000256" key="6">
    <source>
        <dbReference type="ARBA" id="ARBA00023027"/>
    </source>
</evidence>
<keyword evidence="14" id="KW-1185">Reference proteome</keyword>
<evidence type="ECO:0000256" key="9">
    <source>
        <dbReference type="ARBA" id="ARBA00023268"/>
    </source>
</evidence>
<dbReference type="Proteomes" id="UP001595791">
    <property type="component" value="Unassembled WGS sequence"/>
</dbReference>
<dbReference type="InterPro" id="IPR050136">
    <property type="entry name" value="FA_oxidation_alpha_subunit"/>
</dbReference>
<keyword evidence="7" id="KW-0443">Lipid metabolism</keyword>
<dbReference type="SUPFAM" id="SSF51735">
    <property type="entry name" value="NAD(P)-binding Rossmann-fold domains"/>
    <property type="match status" value="1"/>
</dbReference>
<dbReference type="Gene3D" id="1.10.1040.50">
    <property type="match status" value="1"/>
</dbReference>
<dbReference type="Pfam" id="PF00725">
    <property type="entry name" value="3HCDH"/>
    <property type="match status" value="1"/>
</dbReference>
<dbReference type="Gene3D" id="3.90.226.10">
    <property type="entry name" value="2-enoyl-CoA Hydratase, Chain A, domain 1"/>
    <property type="match status" value="1"/>
</dbReference>
<dbReference type="InterPro" id="IPR029045">
    <property type="entry name" value="ClpP/crotonase-like_dom_sf"/>
</dbReference>
<evidence type="ECO:0000256" key="4">
    <source>
        <dbReference type="ARBA" id="ARBA00022963"/>
    </source>
</evidence>
<name>A0ABV8MW48_9NEIS</name>
<evidence type="ECO:0000256" key="3">
    <source>
        <dbReference type="ARBA" id="ARBA00022832"/>
    </source>
</evidence>
<dbReference type="CDD" id="cd06558">
    <property type="entry name" value="crotonase-like"/>
    <property type="match status" value="1"/>
</dbReference>
<evidence type="ECO:0000256" key="1">
    <source>
        <dbReference type="ARBA" id="ARBA00005005"/>
    </source>
</evidence>
<keyword evidence="8" id="KW-0456">Lyase</keyword>
<feature type="domain" description="3-hydroxyacyl-CoA dehydrogenase C-terminal" evidence="11">
    <location>
        <begin position="497"/>
        <end position="597"/>
    </location>
</feature>
<dbReference type="Gene3D" id="3.40.50.720">
    <property type="entry name" value="NAD(P)-binding Rossmann-like Domain"/>
    <property type="match status" value="1"/>
</dbReference>
<dbReference type="InterPro" id="IPR006108">
    <property type="entry name" value="3HC_DH_C"/>
</dbReference>
<evidence type="ECO:0000256" key="10">
    <source>
        <dbReference type="ARBA" id="ARBA00049556"/>
    </source>
</evidence>
<evidence type="ECO:0000256" key="2">
    <source>
        <dbReference type="ARBA" id="ARBA00007005"/>
    </source>
</evidence>
<dbReference type="Pfam" id="PF00378">
    <property type="entry name" value="ECH_1"/>
    <property type="match status" value="1"/>
</dbReference>
<gene>
    <name evidence="13" type="ORF">ACFOW7_16995</name>
</gene>
<evidence type="ECO:0000256" key="8">
    <source>
        <dbReference type="ARBA" id="ARBA00023239"/>
    </source>
</evidence>
<dbReference type="Pfam" id="PF02737">
    <property type="entry name" value="3HCDH_N"/>
    <property type="match status" value="1"/>
</dbReference>
<evidence type="ECO:0000259" key="11">
    <source>
        <dbReference type="Pfam" id="PF00725"/>
    </source>
</evidence>
<dbReference type="InterPro" id="IPR006176">
    <property type="entry name" value="3-OHacyl-CoA_DH_NAD-bd"/>
</dbReference>
<dbReference type="EMBL" id="JBHSBU010000001">
    <property type="protein sequence ID" value="MFC4161035.1"/>
    <property type="molecule type" value="Genomic_DNA"/>
</dbReference>
<dbReference type="SUPFAM" id="SSF52096">
    <property type="entry name" value="ClpP/crotonase"/>
    <property type="match status" value="1"/>
</dbReference>
<evidence type="ECO:0000313" key="14">
    <source>
        <dbReference type="Proteomes" id="UP001595791"/>
    </source>
</evidence>